<dbReference type="PANTHER" id="PTHR13504">
    <property type="entry name" value="FIDO DOMAIN-CONTAINING PROTEIN DDB_G0283145"/>
    <property type="match status" value="1"/>
</dbReference>
<dbReference type="InterPro" id="IPR040198">
    <property type="entry name" value="Fido_containing"/>
</dbReference>
<dbReference type="PATRIC" id="fig|1307761.3.peg.2083"/>
<dbReference type="STRING" id="1307761.L21SP2_2090"/>
<evidence type="ECO:0000256" key="1">
    <source>
        <dbReference type="PIRSR" id="PIRSR640198-1"/>
    </source>
</evidence>
<feature type="binding site" evidence="2">
    <location>
        <begin position="140"/>
        <end position="147"/>
    </location>
    <ligand>
        <name>ATP</name>
        <dbReference type="ChEBI" id="CHEBI:30616"/>
    </ligand>
</feature>
<dbReference type="InterPro" id="IPR003812">
    <property type="entry name" value="Fido"/>
</dbReference>
<dbReference type="Pfam" id="PF02661">
    <property type="entry name" value="Fic"/>
    <property type="match status" value="1"/>
</dbReference>
<keyword evidence="2" id="KW-0067">ATP-binding</keyword>
<keyword evidence="3" id="KW-0812">Transmembrane</keyword>
<dbReference type="SUPFAM" id="SSF140931">
    <property type="entry name" value="Fic-like"/>
    <property type="match status" value="1"/>
</dbReference>
<organism evidence="5 6">
    <name type="scientific">Salinispira pacifica</name>
    <dbReference type="NCBI Taxonomy" id="1307761"/>
    <lineage>
        <taxon>Bacteria</taxon>
        <taxon>Pseudomonadati</taxon>
        <taxon>Spirochaetota</taxon>
        <taxon>Spirochaetia</taxon>
        <taxon>Spirochaetales</taxon>
        <taxon>Spirochaetaceae</taxon>
        <taxon>Salinispira</taxon>
    </lineage>
</organism>
<keyword evidence="3" id="KW-1133">Transmembrane helix</keyword>
<dbReference type="Gene3D" id="1.10.3290.10">
    <property type="entry name" value="Fido-like domain"/>
    <property type="match status" value="1"/>
</dbReference>
<dbReference type="Pfam" id="PF21248">
    <property type="entry name" value="SoFic-like_C"/>
    <property type="match status" value="1"/>
</dbReference>
<dbReference type="HOGENOM" id="CLU_051003_0_0_12"/>
<dbReference type="GO" id="GO:0005524">
    <property type="term" value="F:ATP binding"/>
    <property type="evidence" value="ECO:0007669"/>
    <property type="project" value="UniProtKB-KW"/>
</dbReference>
<dbReference type="AlphaFoldDB" id="V5WI01"/>
<evidence type="ECO:0000256" key="3">
    <source>
        <dbReference type="SAM" id="Phobius"/>
    </source>
</evidence>
<dbReference type="InterPro" id="IPR036597">
    <property type="entry name" value="Fido-like_dom_sf"/>
</dbReference>
<gene>
    <name evidence="5" type="ORF">L21SP2_2090</name>
</gene>
<dbReference type="Pfam" id="PF13784">
    <property type="entry name" value="Fic_N"/>
    <property type="match status" value="1"/>
</dbReference>
<dbReference type="Proteomes" id="UP000018680">
    <property type="component" value="Chromosome"/>
</dbReference>
<dbReference type="PROSITE" id="PS51459">
    <property type="entry name" value="FIDO"/>
    <property type="match status" value="1"/>
</dbReference>
<evidence type="ECO:0000259" key="4">
    <source>
        <dbReference type="PROSITE" id="PS51459"/>
    </source>
</evidence>
<feature type="active site" evidence="1">
    <location>
        <position position="136"/>
    </location>
</feature>
<evidence type="ECO:0000313" key="5">
    <source>
        <dbReference type="EMBL" id="AHC15457.1"/>
    </source>
</evidence>
<keyword evidence="2" id="KW-0547">Nucleotide-binding</keyword>
<keyword evidence="6" id="KW-1185">Reference proteome</keyword>
<feature type="domain" description="Fido" evidence="4">
    <location>
        <begin position="58"/>
        <end position="200"/>
    </location>
</feature>
<protein>
    <submittedName>
        <fullName evidence="5">MloA</fullName>
    </submittedName>
</protein>
<dbReference type="eggNOG" id="COG3177">
    <property type="taxonomic scope" value="Bacteria"/>
</dbReference>
<keyword evidence="3" id="KW-0472">Membrane</keyword>
<evidence type="ECO:0000256" key="2">
    <source>
        <dbReference type="PIRSR" id="PIRSR640198-2"/>
    </source>
</evidence>
<dbReference type="KEGG" id="slr:L21SP2_2090"/>
<evidence type="ECO:0000313" key="6">
    <source>
        <dbReference type="Proteomes" id="UP000018680"/>
    </source>
</evidence>
<accession>V5WI01</accession>
<dbReference type="InterPro" id="IPR025758">
    <property type="entry name" value="Fic/DOC_N"/>
</dbReference>
<feature type="binding site" evidence="2">
    <location>
        <begin position="178"/>
        <end position="179"/>
    </location>
    <ligand>
        <name>ATP</name>
        <dbReference type="ChEBI" id="CHEBI:30616"/>
    </ligand>
</feature>
<sequence length="302" mass="35142">MQESKDSSEIENIITTRDELYKAVSVTTKKIDPATKEVLYYREALYEGFMKIQKRNLLSVNDIIDLQKIIVQNEAGIRSNPGTALINDKTNEVIYTPPENNDLIRSLLENLTKYIHEGEGSLTKLAILHYQFESIHPFYDGNGRTGRIINILYLILNGYLEIPILYLSSYIIRNKKRYYELLLKVTQTNEWEEWIVFILKGIELTATDTIKKIRKIRSSLDSTIELIKTDAHKIYSKELVESLFLHPYCKIEFITRELNVERKAASRYLHTLSDLGILELYKIGNENIFINKELMEILKIGT</sequence>
<feature type="transmembrane region" description="Helical" evidence="3">
    <location>
        <begin position="151"/>
        <end position="172"/>
    </location>
</feature>
<dbReference type="InterPro" id="IPR048770">
    <property type="entry name" value="SoFic-like_C"/>
</dbReference>
<name>V5WI01_9SPIO</name>
<dbReference type="EMBL" id="CP006939">
    <property type="protein sequence ID" value="AHC15457.1"/>
    <property type="molecule type" value="Genomic_DNA"/>
</dbReference>
<reference evidence="5 6" key="1">
    <citation type="journal article" date="2015" name="Stand. Genomic Sci.">
        <title>Complete genome sequence and description of Salinispira pacifica gen. nov., sp. nov., a novel spirochaete isolated form a hypersaline microbial mat.</title>
        <authorList>
            <person name="Ben Hania W."/>
            <person name="Joseph M."/>
            <person name="Schumann P."/>
            <person name="Bunk B."/>
            <person name="Fiebig A."/>
            <person name="Sproer C."/>
            <person name="Klenk H.P."/>
            <person name="Fardeau M.L."/>
            <person name="Spring S."/>
        </authorList>
    </citation>
    <scope>NUCLEOTIDE SEQUENCE [LARGE SCALE GENOMIC DNA]</scope>
    <source>
        <strain evidence="5 6">L21-RPul-D2</strain>
    </source>
</reference>
<proteinExistence type="predicted"/>
<dbReference type="PANTHER" id="PTHR13504:SF35">
    <property type="entry name" value="PROTEIN ADENYLYLTRANSFERASE SOFIC"/>
    <property type="match status" value="1"/>
</dbReference>